<feature type="chain" id="PRO_5042269797" description="VWFC domain-containing protein" evidence="1">
    <location>
        <begin position="22"/>
        <end position="99"/>
    </location>
</feature>
<dbReference type="AlphaFoldDB" id="A0AAD8BYR1"/>
<evidence type="ECO:0008006" key="4">
    <source>
        <dbReference type="Google" id="ProtNLM"/>
    </source>
</evidence>
<organism evidence="2 3">
    <name type="scientific">Biomphalaria pfeifferi</name>
    <name type="common">Bloodfluke planorb</name>
    <name type="synonym">Freshwater snail</name>
    <dbReference type="NCBI Taxonomy" id="112525"/>
    <lineage>
        <taxon>Eukaryota</taxon>
        <taxon>Metazoa</taxon>
        <taxon>Spiralia</taxon>
        <taxon>Lophotrochozoa</taxon>
        <taxon>Mollusca</taxon>
        <taxon>Gastropoda</taxon>
        <taxon>Heterobranchia</taxon>
        <taxon>Euthyneura</taxon>
        <taxon>Panpulmonata</taxon>
        <taxon>Hygrophila</taxon>
        <taxon>Lymnaeoidea</taxon>
        <taxon>Planorbidae</taxon>
        <taxon>Biomphalaria</taxon>
    </lineage>
</organism>
<reference evidence="2" key="1">
    <citation type="journal article" date="2023" name="PLoS Negl. Trop. Dis.">
        <title>A genome sequence for Biomphalaria pfeifferi, the major vector snail for the human-infecting parasite Schistosoma mansoni.</title>
        <authorList>
            <person name="Bu L."/>
            <person name="Lu L."/>
            <person name="Laidemitt M.R."/>
            <person name="Zhang S.M."/>
            <person name="Mutuku M."/>
            <person name="Mkoji G."/>
            <person name="Steinauer M."/>
            <person name="Loker E.S."/>
        </authorList>
    </citation>
    <scope>NUCLEOTIDE SEQUENCE</scope>
    <source>
        <strain evidence="2">KasaAsao</strain>
    </source>
</reference>
<evidence type="ECO:0000256" key="1">
    <source>
        <dbReference type="SAM" id="SignalP"/>
    </source>
</evidence>
<name>A0AAD8BYR1_BIOPF</name>
<feature type="signal peptide" evidence="1">
    <location>
        <begin position="1"/>
        <end position="21"/>
    </location>
</feature>
<sequence>MAADTLIGVLILDALLLNALGGRIGYRFRTEYRYCQVDWKQDEFYNTDLCTRCKCWSKELNSAECTIEDCGTLTCEQKGTEIYQPPHKCCPDCVPVRIR</sequence>
<proteinExistence type="predicted"/>
<reference evidence="2" key="2">
    <citation type="submission" date="2023-04" db="EMBL/GenBank/DDBJ databases">
        <authorList>
            <person name="Bu L."/>
            <person name="Lu L."/>
            <person name="Laidemitt M.R."/>
            <person name="Zhang S.M."/>
            <person name="Mutuku M."/>
            <person name="Mkoji G."/>
            <person name="Steinauer M."/>
            <person name="Loker E.S."/>
        </authorList>
    </citation>
    <scope>NUCLEOTIDE SEQUENCE</scope>
    <source>
        <strain evidence="2">KasaAsao</strain>
        <tissue evidence="2">Whole Snail</tissue>
    </source>
</reference>
<keyword evidence="1" id="KW-0732">Signal</keyword>
<evidence type="ECO:0000313" key="2">
    <source>
        <dbReference type="EMBL" id="KAK0063118.1"/>
    </source>
</evidence>
<evidence type="ECO:0000313" key="3">
    <source>
        <dbReference type="Proteomes" id="UP001233172"/>
    </source>
</evidence>
<comment type="caution">
    <text evidence="2">The sequence shown here is derived from an EMBL/GenBank/DDBJ whole genome shotgun (WGS) entry which is preliminary data.</text>
</comment>
<gene>
    <name evidence="2" type="ORF">Bpfe_007314</name>
</gene>
<accession>A0AAD8BYR1</accession>
<dbReference type="Proteomes" id="UP001233172">
    <property type="component" value="Unassembled WGS sequence"/>
</dbReference>
<protein>
    <recommendedName>
        <fullName evidence="4">VWFC domain-containing protein</fullName>
    </recommendedName>
</protein>
<keyword evidence="3" id="KW-1185">Reference proteome</keyword>
<dbReference type="EMBL" id="JASAOG010000022">
    <property type="protein sequence ID" value="KAK0063118.1"/>
    <property type="molecule type" value="Genomic_DNA"/>
</dbReference>